<keyword evidence="3 7" id="KW-0689">Ribosomal protein</keyword>
<keyword evidence="4 7" id="KW-0687">Ribonucleoprotein</keyword>
<dbReference type="Pfam" id="PF00253">
    <property type="entry name" value="Ribosomal_S14"/>
    <property type="match status" value="1"/>
</dbReference>
<evidence type="ECO:0000256" key="6">
    <source>
        <dbReference type="ARBA" id="ARBA00047110"/>
    </source>
</evidence>
<comment type="subunit">
    <text evidence="6 7">Part of the 30S ribosomal subunit. Contacts proteins S3 and S10.</text>
</comment>
<proteinExistence type="inferred from homology"/>
<keyword evidence="9" id="KW-1185">Reference proteome</keyword>
<evidence type="ECO:0000313" key="8">
    <source>
        <dbReference type="EMBL" id="GHB33791.1"/>
    </source>
</evidence>
<evidence type="ECO:0000256" key="7">
    <source>
        <dbReference type="HAMAP-Rule" id="MF_00537"/>
    </source>
</evidence>
<dbReference type="InterPro" id="IPR001209">
    <property type="entry name" value="Ribosomal_uS14"/>
</dbReference>
<gene>
    <name evidence="7 8" type="primary">rpsN</name>
    <name evidence="8" type="ORF">GCM10009038_36080</name>
</gene>
<evidence type="ECO:0000256" key="1">
    <source>
        <dbReference type="ARBA" id="ARBA00003686"/>
    </source>
</evidence>
<protein>
    <recommendedName>
        <fullName evidence="5 7">Small ribosomal subunit protein uS14</fullName>
    </recommendedName>
</protein>
<organism evidence="8 9">
    <name type="scientific">Salinicola rhizosphaerae</name>
    <dbReference type="NCBI Taxonomy" id="1443141"/>
    <lineage>
        <taxon>Bacteria</taxon>
        <taxon>Pseudomonadati</taxon>
        <taxon>Pseudomonadota</taxon>
        <taxon>Gammaproteobacteria</taxon>
        <taxon>Oceanospirillales</taxon>
        <taxon>Halomonadaceae</taxon>
        <taxon>Salinicola</taxon>
    </lineage>
</organism>
<keyword evidence="7" id="KW-0694">RNA-binding</keyword>
<keyword evidence="7" id="KW-0699">rRNA-binding</keyword>
<dbReference type="Proteomes" id="UP000646745">
    <property type="component" value="Unassembled WGS sequence"/>
</dbReference>
<dbReference type="GO" id="GO:0005840">
    <property type="term" value="C:ribosome"/>
    <property type="evidence" value="ECO:0007669"/>
    <property type="project" value="UniProtKB-KW"/>
</dbReference>
<comment type="similarity">
    <text evidence="2 7">Belongs to the universal ribosomal protein uS14 family.</text>
</comment>
<evidence type="ECO:0000256" key="4">
    <source>
        <dbReference type="ARBA" id="ARBA00023274"/>
    </source>
</evidence>
<evidence type="ECO:0000313" key="9">
    <source>
        <dbReference type="Proteomes" id="UP000646745"/>
    </source>
</evidence>
<dbReference type="Gene3D" id="1.10.287.1480">
    <property type="match status" value="1"/>
</dbReference>
<name>A0ABQ3EEH8_9GAMM</name>
<evidence type="ECO:0000256" key="3">
    <source>
        <dbReference type="ARBA" id="ARBA00022980"/>
    </source>
</evidence>
<dbReference type="EMBL" id="BMZI01000009">
    <property type="protein sequence ID" value="GHB33791.1"/>
    <property type="molecule type" value="Genomic_DNA"/>
</dbReference>
<dbReference type="HAMAP" id="MF_00537">
    <property type="entry name" value="Ribosomal_uS14_1"/>
    <property type="match status" value="1"/>
</dbReference>
<dbReference type="RefSeq" id="WP_189446143.1">
    <property type="nucleotide sequence ID" value="NZ_BMZI01000009.1"/>
</dbReference>
<evidence type="ECO:0000256" key="2">
    <source>
        <dbReference type="ARBA" id="ARBA00009083"/>
    </source>
</evidence>
<reference evidence="9" key="1">
    <citation type="journal article" date="2019" name="Int. J. Syst. Evol. Microbiol.">
        <title>The Global Catalogue of Microorganisms (GCM) 10K type strain sequencing project: providing services to taxonomists for standard genome sequencing and annotation.</title>
        <authorList>
            <consortium name="The Broad Institute Genomics Platform"/>
            <consortium name="The Broad Institute Genome Sequencing Center for Infectious Disease"/>
            <person name="Wu L."/>
            <person name="Ma J."/>
        </authorList>
    </citation>
    <scope>NUCLEOTIDE SEQUENCE [LARGE SCALE GENOMIC DNA]</scope>
    <source>
        <strain evidence="9">KCTC 32998</strain>
    </source>
</reference>
<comment type="caution">
    <text evidence="8">The sequence shown here is derived from an EMBL/GenBank/DDBJ whole genome shotgun (WGS) entry which is preliminary data.</text>
</comment>
<dbReference type="NCBIfam" id="NF006477">
    <property type="entry name" value="PRK08881.1"/>
    <property type="match status" value="1"/>
</dbReference>
<dbReference type="SUPFAM" id="SSF57716">
    <property type="entry name" value="Glucocorticoid receptor-like (DNA-binding domain)"/>
    <property type="match status" value="1"/>
</dbReference>
<sequence>MAKKSMIERELKRAKLVDKYAAKRAALKSVIYDVNASDEERFDAQLKLQSLPRDSSQVRQRNRCRVTGRPHGYYNKFGLARNKLREAAMRGDVPGLKKSSW</sequence>
<dbReference type="InterPro" id="IPR023036">
    <property type="entry name" value="Ribosomal_uS14_bac/plastid"/>
</dbReference>
<accession>A0ABQ3EEH8</accession>
<comment type="function">
    <text evidence="1 7">Binds 16S rRNA, required for the assembly of 30S particles and may also be responsible for determining the conformation of the 16S rRNA at the A site.</text>
</comment>
<evidence type="ECO:0000256" key="5">
    <source>
        <dbReference type="ARBA" id="ARBA00035167"/>
    </source>
</evidence>
<dbReference type="PANTHER" id="PTHR19836:SF19">
    <property type="entry name" value="SMALL RIBOSOMAL SUBUNIT PROTEIN US14M"/>
    <property type="match status" value="1"/>
</dbReference>
<dbReference type="PANTHER" id="PTHR19836">
    <property type="entry name" value="30S RIBOSOMAL PROTEIN S14"/>
    <property type="match status" value="1"/>
</dbReference>